<evidence type="ECO:0000256" key="13">
    <source>
        <dbReference type="ARBA" id="ARBA00068789"/>
    </source>
</evidence>
<dbReference type="InterPro" id="IPR029021">
    <property type="entry name" value="Prot-tyrosine_phosphatase-like"/>
</dbReference>
<evidence type="ECO:0000256" key="1">
    <source>
        <dbReference type="ARBA" id="ARBA00004123"/>
    </source>
</evidence>
<keyword evidence="6" id="KW-0963">Cytoplasm</keyword>
<evidence type="ECO:0000256" key="6">
    <source>
        <dbReference type="ARBA" id="ARBA00022490"/>
    </source>
</evidence>
<organism evidence="17 18">
    <name type="scientific">Desmophyllum pertusum</name>
    <dbReference type="NCBI Taxonomy" id="174260"/>
    <lineage>
        <taxon>Eukaryota</taxon>
        <taxon>Metazoa</taxon>
        <taxon>Cnidaria</taxon>
        <taxon>Anthozoa</taxon>
        <taxon>Hexacorallia</taxon>
        <taxon>Scleractinia</taxon>
        <taxon>Caryophylliina</taxon>
        <taxon>Caryophylliidae</taxon>
        <taxon>Desmophyllum</taxon>
    </lineage>
</organism>
<evidence type="ECO:0000256" key="12">
    <source>
        <dbReference type="ARBA" id="ARBA00053915"/>
    </source>
</evidence>
<feature type="domain" description="Tyrosine-protein phosphatase" evidence="15">
    <location>
        <begin position="5"/>
        <end position="150"/>
    </location>
</feature>
<dbReference type="Gene3D" id="3.90.190.10">
    <property type="entry name" value="Protein tyrosine phosphatase superfamily"/>
    <property type="match status" value="1"/>
</dbReference>
<keyword evidence="9" id="KW-0539">Nucleus</keyword>
<protein>
    <recommendedName>
        <fullName evidence="13">Dual specificity protein phosphatase 23</fullName>
        <ecNumber evidence="5">3.1.3.16</ecNumber>
        <ecNumber evidence="4">3.1.3.48</ecNumber>
    </recommendedName>
    <alternativeName>
        <fullName evidence="14">Low molecular mass dual specificity phosphatase 3</fullName>
    </alternativeName>
</protein>
<dbReference type="InterPro" id="IPR050561">
    <property type="entry name" value="PTP"/>
</dbReference>
<gene>
    <name evidence="17" type="primary">DUSP23</name>
    <name evidence="17" type="ORF">OS493_005502</name>
</gene>
<keyword evidence="18" id="KW-1185">Reference proteome</keyword>
<dbReference type="GO" id="GO:0005829">
    <property type="term" value="C:cytosol"/>
    <property type="evidence" value="ECO:0007669"/>
    <property type="project" value="UniProtKB-SubCell"/>
</dbReference>
<dbReference type="SMART" id="SM00195">
    <property type="entry name" value="DSPc"/>
    <property type="match status" value="1"/>
</dbReference>
<evidence type="ECO:0000256" key="7">
    <source>
        <dbReference type="ARBA" id="ARBA00022801"/>
    </source>
</evidence>
<evidence type="ECO:0000313" key="18">
    <source>
        <dbReference type="Proteomes" id="UP001163046"/>
    </source>
</evidence>
<evidence type="ECO:0000256" key="9">
    <source>
        <dbReference type="ARBA" id="ARBA00023242"/>
    </source>
</evidence>
<evidence type="ECO:0000256" key="11">
    <source>
        <dbReference type="ARBA" id="ARBA00048336"/>
    </source>
</evidence>
<evidence type="ECO:0000256" key="4">
    <source>
        <dbReference type="ARBA" id="ARBA00013064"/>
    </source>
</evidence>
<keyword evidence="7" id="KW-0378">Hydrolase</keyword>
<dbReference type="CDD" id="cd14504">
    <property type="entry name" value="DUSP23"/>
    <property type="match status" value="1"/>
</dbReference>
<dbReference type="SUPFAM" id="SSF52799">
    <property type="entry name" value="(Phosphotyrosine protein) phosphatases II"/>
    <property type="match status" value="1"/>
</dbReference>
<feature type="domain" description="Tyrosine specific protein phosphatases" evidence="16">
    <location>
        <begin position="71"/>
        <end position="136"/>
    </location>
</feature>
<name>A0A9W9YSE2_9CNID</name>
<dbReference type="GO" id="GO:0004722">
    <property type="term" value="F:protein serine/threonine phosphatase activity"/>
    <property type="evidence" value="ECO:0007669"/>
    <property type="project" value="UniProtKB-EC"/>
</dbReference>
<dbReference type="InterPro" id="IPR000387">
    <property type="entry name" value="Tyr_Pase_dom"/>
</dbReference>
<dbReference type="PANTHER" id="PTHR23339">
    <property type="entry name" value="TYROSINE SPECIFIC PROTEIN PHOSPHATASE AND DUAL SPECIFICITY PROTEIN PHOSPHATASE"/>
    <property type="match status" value="1"/>
</dbReference>
<comment type="function">
    <text evidence="12">Protein phosphatase that mediates dephosphorylation of proteins phosphorylated on Tyr and Ser/Thr residues. In vitro, it can dephosphorylate p44-ERK1 (MAPK3) but not p54 SAPK-beta (MAPK10) in vitro. Able to enhance activation of JNK and p38 (MAPK14).</text>
</comment>
<evidence type="ECO:0000256" key="2">
    <source>
        <dbReference type="ARBA" id="ARBA00004514"/>
    </source>
</evidence>
<dbReference type="FunFam" id="3.90.190.10:FF:000063">
    <property type="entry name" value="Dual specificity phosphatase 23"/>
    <property type="match status" value="1"/>
</dbReference>
<comment type="similarity">
    <text evidence="3">Belongs to the protein-tyrosine phosphatase family. Non-receptor class dual specificity subfamily.</text>
</comment>
<dbReference type="PROSITE" id="PS50054">
    <property type="entry name" value="TYR_PHOSPHATASE_DUAL"/>
    <property type="match status" value="1"/>
</dbReference>
<dbReference type="Pfam" id="PF22784">
    <property type="entry name" value="PTP-SAK"/>
    <property type="match status" value="1"/>
</dbReference>
<evidence type="ECO:0000313" key="17">
    <source>
        <dbReference type="EMBL" id="KAJ7365395.1"/>
    </source>
</evidence>
<comment type="catalytic activity">
    <reaction evidence="11">
        <text>O-phospho-L-threonyl-[protein] + H2O = L-threonyl-[protein] + phosphate</text>
        <dbReference type="Rhea" id="RHEA:47004"/>
        <dbReference type="Rhea" id="RHEA-COMP:11060"/>
        <dbReference type="Rhea" id="RHEA-COMP:11605"/>
        <dbReference type="ChEBI" id="CHEBI:15377"/>
        <dbReference type="ChEBI" id="CHEBI:30013"/>
        <dbReference type="ChEBI" id="CHEBI:43474"/>
        <dbReference type="ChEBI" id="CHEBI:61977"/>
        <dbReference type="EC" id="3.1.3.16"/>
    </reaction>
</comment>
<sequence length="153" mass="17002">MPPTNFSWFITDRIAALGLPSSRADIEFLCSIGVKQLISLTESRPSLHGCQLTPVHIPIEDMTPPTIEQVNEFLSVTELAYLKEEAVAVHCMYGLGRVGTMLACYLVKTTHCSALEAISIVRRKRPGSIETQQQEKLVQEFSASLRSRPDQTI</sequence>
<dbReference type="EMBL" id="MU827303">
    <property type="protein sequence ID" value="KAJ7365395.1"/>
    <property type="molecule type" value="Genomic_DNA"/>
</dbReference>
<dbReference type="Proteomes" id="UP001163046">
    <property type="component" value="Unassembled WGS sequence"/>
</dbReference>
<dbReference type="InterPro" id="IPR057023">
    <property type="entry name" value="PTP-SAK"/>
</dbReference>
<evidence type="ECO:0000256" key="14">
    <source>
        <dbReference type="ARBA" id="ARBA00081937"/>
    </source>
</evidence>
<accession>A0A9W9YSE2</accession>
<dbReference type="EC" id="3.1.3.16" evidence="5"/>
<evidence type="ECO:0000256" key="3">
    <source>
        <dbReference type="ARBA" id="ARBA00008601"/>
    </source>
</evidence>
<reference evidence="17" key="1">
    <citation type="submission" date="2023-01" db="EMBL/GenBank/DDBJ databases">
        <title>Genome assembly of the deep-sea coral Lophelia pertusa.</title>
        <authorList>
            <person name="Herrera S."/>
            <person name="Cordes E."/>
        </authorList>
    </citation>
    <scope>NUCLEOTIDE SEQUENCE</scope>
    <source>
        <strain evidence="17">USNM1676648</strain>
        <tissue evidence="17">Polyp</tissue>
    </source>
</reference>
<comment type="subcellular location">
    <subcellularLocation>
        <location evidence="2">Cytoplasm</location>
        <location evidence="2">Cytosol</location>
    </subcellularLocation>
    <subcellularLocation>
        <location evidence="1">Nucleus</location>
    </subcellularLocation>
</comment>
<dbReference type="GO" id="GO:0005634">
    <property type="term" value="C:nucleus"/>
    <property type="evidence" value="ECO:0007669"/>
    <property type="project" value="UniProtKB-SubCell"/>
</dbReference>
<dbReference type="AlphaFoldDB" id="A0A9W9YSE2"/>
<evidence type="ECO:0000259" key="16">
    <source>
        <dbReference type="PROSITE" id="PS50056"/>
    </source>
</evidence>
<dbReference type="GO" id="GO:0004725">
    <property type="term" value="F:protein tyrosine phosphatase activity"/>
    <property type="evidence" value="ECO:0007669"/>
    <property type="project" value="UniProtKB-EC"/>
</dbReference>
<dbReference type="EC" id="3.1.3.48" evidence="4"/>
<evidence type="ECO:0000259" key="15">
    <source>
        <dbReference type="PROSITE" id="PS50054"/>
    </source>
</evidence>
<proteinExistence type="inferred from homology"/>
<keyword evidence="8" id="KW-0904">Protein phosphatase</keyword>
<evidence type="ECO:0000256" key="5">
    <source>
        <dbReference type="ARBA" id="ARBA00013081"/>
    </source>
</evidence>
<dbReference type="PROSITE" id="PS50056">
    <property type="entry name" value="TYR_PHOSPHATASE_2"/>
    <property type="match status" value="1"/>
</dbReference>
<comment type="caution">
    <text evidence="17">The sequence shown here is derived from an EMBL/GenBank/DDBJ whole genome shotgun (WGS) entry which is preliminary data.</text>
</comment>
<comment type="catalytic activity">
    <reaction evidence="10">
        <text>O-phospho-L-seryl-[protein] + H2O = L-seryl-[protein] + phosphate</text>
        <dbReference type="Rhea" id="RHEA:20629"/>
        <dbReference type="Rhea" id="RHEA-COMP:9863"/>
        <dbReference type="Rhea" id="RHEA-COMP:11604"/>
        <dbReference type="ChEBI" id="CHEBI:15377"/>
        <dbReference type="ChEBI" id="CHEBI:29999"/>
        <dbReference type="ChEBI" id="CHEBI:43474"/>
        <dbReference type="ChEBI" id="CHEBI:83421"/>
        <dbReference type="EC" id="3.1.3.16"/>
    </reaction>
</comment>
<evidence type="ECO:0000256" key="10">
    <source>
        <dbReference type="ARBA" id="ARBA00047761"/>
    </source>
</evidence>
<evidence type="ECO:0000256" key="8">
    <source>
        <dbReference type="ARBA" id="ARBA00022912"/>
    </source>
</evidence>
<dbReference type="InterPro" id="IPR020422">
    <property type="entry name" value="TYR_PHOSPHATASE_DUAL_dom"/>
</dbReference>
<dbReference type="OrthoDB" id="432447at2759"/>